<sequence length="113" mass="13187">MSTTVSLVLATIVLLLLLFAIVFFLRQRVAFSIEDDTLVVKSPLSTKRINLEKELESWKVQQAYYLRWGRVYSINMLFAQGNRIAVSSLFNQENYNSLYHHLKSRFKSKEVPD</sequence>
<accession>A0AA49GMJ5</accession>
<protein>
    <submittedName>
        <fullName evidence="1">Uncharacterized protein</fullName>
    </submittedName>
</protein>
<evidence type="ECO:0000313" key="1">
    <source>
        <dbReference type="EMBL" id="WKN37567.1"/>
    </source>
</evidence>
<dbReference type="EMBL" id="CP120682">
    <property type="protein sequence ID" value="WKN37567.1"/>
    <property type="molecule type" value="Genomic_DNA"/>
</dbReference>
<dbReference type="AlphaFoldDB" id="A0AA49GMJ5"/>
<reference evidence="1" key="1">
    <citation type="journal article" date="2023" name="Comput. Struct. Biotechnol. J.">
        <title>Discovery of a novel marine Bacteroidetes with a rich repertoire of carbohydrate-active enzymes.</title>
        <authorList>
            <person name="Chen B."/>
            <person name="Liu G."/>
            <person name="Chen Q."/>
            <person name="Wang H."/>
            <person name="Liu L."/>
            <person name="Tang K."/>
        </authorList>
    </citation>
    <scope>NUCLEOTIDE SEQUENCE</scope>
    <source>
        <strain evidence="1">TK19036</strain>
    </source>
</reference>
<proteinExistence type="predicted"/>
<gene>
    <name evidence="1" type="ORF">K4G66_02435</name>
</gene>
<reference evidence="1" key="2">
    <citation type="journal article" date="2024" name="Antonie Van Leeuwenhoek">
        <title>Roseihalotalea indica gen. nov., sp. nov., a halophilic Bacteroidetes from mesopelagic Southwest Indian Ocean with higher carbohydrate metabolic potential.</title>
        <authorList>
            <person name="Chen B."/>
            <person name="Zhang M."/>
            <person name="Lin D."/>
            <person name="Ye J."/>
            <person name="Tang K."/>
        </authorList>
    </citation>
    <scope>NUCLEOTIDE SEQUENCE</scope>
    <source>
        <strain evidence="1">TK19036</strain>
    </source>
</reference>
<name>A0AA49GMJ5_9BACT</name>
<organism evidence="1">
    <name type="scientific">Roseihalotalea indica</name>
    <dbReference type="NCBI Taxonomy" id="2867963"/>
    <lineage>
        <taxon>Bacteria</taxon>
        <taxon>Pseudomonadati</taxon>
        <taxon>Bacteroidota</taxon>
        <taxon>Cytophagia</taxon>
        <taxon>Cytophagales</taxon>
        <taxon>Catalimonadaceae</taxon>
        <taxon>Roseihalotalea</taxon>
    </lineage>
</organism>